<dbReference type="NCBIfam" id="TIGR00706">
    <property type="entry name" value="SppA_dom"/>
    <property type="match status" value="1"/>
</dbReference>
<protein>
    <submittedName>
        <fullName evidence="6">Putative signal peptide peptidase SppA</fullName>
        <ecNumber evidence="6">3.4.21.-</ecNumber>
    </submittedName>
</protein>
<dbReference type="AlphaFoldDB" id="A0A485M2Z3"/>
<comment type="similarity">
    <text evidence="1">Belongs to the peptidase S49 family.</text>
</comment>
<dbReference type="CDD" id="cd07023">
    <property type="entry name" value="S49_Sppa_N_C"/>
    <property type="match status" value="1"/>
</dbReference>
<dbReference type="Gene3D" id="3.90.226.10">
    <property type="entry name" value="2-enoyl-CoA Hydratase, Chain A, domain 1"/>
    <property type="match status" value="1"/>
</dbReference>
<evidence type="ECO:0000259" key="5">
    <source>
        <dbReference type="Pfam" id="PF01343"/>
    </source>
</evidence>
<name>A0A485M2Z3_9ZZZZ</name>
<feature type="domain" description="Peptidase S49" evidence="5">
    <location>
        <begin position="117"/>
        <end position="267"/>
    </location>
</feature>
<keyword evidence="4" id="KW-0720">Serine protease</keyword>
<dbReference type="GO" id="GO:0008236">
    <property type="term" value="F:serine-type peptidase activity"/>
    <property type="evidence" value="ECO:0007669"/>
    <property type="project" value="UniProtKB-KW"/>
</dbReference>
<dbReference type="PANTHER" id="PTHR42987:SF4">
    <property type="entry name" value="PROTEASE SOHB-RELATED"/>
    <property type="match status" value="1"/>
</dbReference>
<dbReference type="InterPro" id="IPR002142">
    <property type="entry name" value="Peptidase_S49"/>
</dbReference>
<dbReference type="InterPro" id="IPR029045">
    <property type="entry name" value="ClpP/crotonase-like_dom_sf"/>
</dbReference>
<dbReference type="EC" id="3.4.21.-" evidence="6"/>
<organism evidence="6">
    <name type="scientific">anaerobic digester metagenome</name>
    <dbReference type="NCBI Taxonomy" id="1263854"/>
    <lineage>
        <taxon>unclassified sequences</taxon>
        <taxon>metagenomes</taxon>
        <taxon>ecological metagenomes</taxon>
    </lineage>
</organism>
<dbReference type="PROSITE" id="PS51257">
    <property type="entry name" value="PROKAR_LIPOPROTEIN"/>
    <property type="match status" value="1"/>
</dbReference>
<dbReference type="GO" id="GO:0006508">
    <property type="term" value="P:proteolysis"/>
    <property type="evidence" value="ECO:0007669"/>
    <property type="project" value="UniProtKB-KW"/>
</dbReference>
<gene>
    <name evidence="6" type="primary">sppA</name>
    <name evidence="6" type="ORF">SCFA_60012</name>
</gene>
<reference evidence="6" key="1">
    <citation type="submission" date="2019-03" db="EMBL/GenBank/DDBJ databases">
        <authorList>
            <person name="Hao L."/>
        </authorList>
    </citation>
    <scope>NUCLEOTIDE SEQUENCE</scope>
</reference>
<dbReference type="InterPro" id="IPR004635">
    <property type="entry name" value="Pept_S49_SppA"/>
</dbReference>
<evidence type="ECO:0000256" key="4">
    <source>
        <dbReference type="ARBA" id="ARBA00022825"/>
    </source>
</evidence>
<dbReference type="EMBL" id="CAADRM010000125">
    <property type="protein sequence ID" value="VFU16988.1"/>
    <property type="molecule type" value="Genomic_DNA"/>
</dbReference>
<proteinExistence type="inferred from homology"/>
<keyword evidence="3 6" id="KW-0378">Hydrolase</keyword>
<dbReference type="InterPro" id="IPR047272">
    <property type="entry name" value="S49_SppA_C"/>
</dbReference>
<dbReference type="Gene3D" id="6.20.330.10">
    <property type="match status" value="1"/>
</dbReference>
<keyword evidence="2" id="KW-0645">Protease</keyword>
<accession>A0A485M2Z3</accession>
<dbReference type="Pfam" id="PF01343">
    <property type="entry name" value="Peptidase_S49"/>
    <property type="match status" value="1"/>
</dbReference>
<evidence type="ECO:0000256" key="2">
    <source>
        <dbReference type="ARBA" id="ARBA00022670"/>
    </source>
</evidence>
<dbReference type="SUPFAM" id="SSF52096">
    <property type="entry name" value="ClpP/crotonase"/>
    <property type="match status" value="1"/>
</dbReference>
<evidence type="ECO:0000256" key="1">
    <source>
        <dbReference type="ARBA" id="ARBA00008683"/>
    </source>
</evidence>
<sequence>MEKRLFLCAALLFLLSGCAFVSVDLSSLTQLPPLEERVIREGSDQKILVIEILGLIRTTGSRDTFIHRQGTLERLDNVLEMAEKDKSIKGVILKVDSPGGSYTASDLVYRRIREYKTKQGIPVVCCIVDNGTSGAYMAALAADHIIALPSSVVGNVGVLLPSISLEGLMEKVGIDNQTITSGNLKDAGTPLRDMTPEEYELLKGIVMEFYSNFMSRVKESRPVTEQDIAVFQDGRVMTSTMGKALHLVDEVGYYEDALKKIESLARVEEPTVIVYRRKGENRGGFYSWP</sequence>
<evidence type="ECO:0000313" key="6">
    <source>
        <dbReference type="EMBL" id="VFU16988.1"/>
    </source>
</evidence>
<dbReference type="PANTHER" id="PTHR42987">
    <property type="entry name" value="PEPTIDASE S49"/>
    <property type="match status" value="1"/>
</dbReference>
<evidence type="ECO:0000256" key="3">
    <source>
        <dbReference type="ARBA" id="ARBA00022801"/>
    </source>
</evidence>